<keyword evidence="3" id="KW-1185">Reference proteome</keyword>
<name>A0AAV4CHG7_9GAST</name>
<feature type="chain" id="PRO_5043315708" evidence="1">
    <location>
        <begin position="20"/>
        <end position="132"/>
    </location>
</feature>
<evidence type="ECO:0000256" key="1">
    <source>
        <dbReference type="SAM" id="SignalP"/>
    </source>
</evidence>
<dbReference type="AlphaFoldDB" id="A0AAV4CHG7"/>
<proteinExistence type="predicted"/>
<dbReference type="EMBL" id="BLXT01006335">
    <property type="protein sequence ID" value="GFO31047.1"/>
    <property type="molecule type" value="Genomic_DNA"/>
</dbReference>
<feature type="signal peptide" evidence="1">
    <location>
        <begin position="1"/>
        <end position="19"/>
    </location>
</feature>
<keyword evidence="1" id="KW-0732">Signal</keyword>
<sequence length="132" mass="15127">MWELLAMLLCLILVGDVKGDCTELQACEDAIPRTIRNFGFTNLLRINYENLYPFCTTLVDEHLNCMVERVTDICGANTRPFAANYFEIFLTNELSEYCSQNAIQNRRMPALTTLSNQHALDSKLRRRISSSL</sequence>
<gene>
    <name evidence="2" type="ORF">PoB_005755200</name>
</gene>
<evidence type="ECO:0000313" key="2">
    <source>
        <dbReference type="EMBL" id="GFO31047.1"/>
    </source>
</evidence>
<organism evidence="2 3">
    <name type="scientific">Plakobranchus ocellatus</name>
    <dbReference type="NCBI Taxonomy" id="259542"/>
    <lineage>
        <taxon>Eukaryota</taxon>
        <taxon>Metazoa</taxon>
        <taxon>Spiralia</taxon>
        <taxon>Lophotrochozoa</taxon>
        <taxon>Mollusca</taxon>
        <taxon>Gastropoda</taxon>
        <taxon>Heterobranchia</taxon>
        <taxon>Euthyneura</taxon>
        <taxon>Panpulmonata</taxon>
        <taxon>Sacoglossa</taxon>
        <taxon>Placobranchoidea</taxon>
        <taxon>Plakobranchidae</taxon>
        <taxon>Plakobranchus</taxon>
    </lineage>
</organism>
<accession>A0AAV4CHG7</accession>
<comment type="caution">
    <text evidence="2">The sequence shown here is derived from an EMBL/GenBank/DDBJ whole genome shotgun (WGS) entry which is preliminary data.</text>
</comment>
<protein>
    <submittedName>
        <fullName evidence="2">Uncharacterized protein</fullName>
    </submittedName>
</protein>
<evidence type="ECO:0000313" key="3">
    <source>
        <dbReference type="Proteomes" id="UP000735302"/>
    </source>
</evidence>
<dbReference type="Proteomes" id="UP000735302">
    <property type="component" value="Unassembled WGS sequence"/>
</dbReference>
<reference evidence="2 3" key="1">
    <citation type="journal article" date="2021" name="Elife">
        <title>Chloroplast acquisition without the gene transfer in kleptoplastic sea slugs, Plakobranchus ocellatus.</title>
        <authorList>
            <person name="Maeda T."/>
            <person name="Takahashi S."/>
            <person name="Yoshida T."/>
            <person name="Shimamura S."/>
            <person name="Takaki Y."/>
            <person name="Nagai Y."/>
            <person name="Toyoda A."/>
            <person name="Suzuki Y."/>
            <person name="Arimoto A."/>
            <person name="Ishii H."/>
            <person name="Satoh N."/>
            <person name="Nishiyama T."/>
            <person name="Hasebe M."/>
            <person name="Maruyama T."/>
            <person name="Minagawa J."/>
            <person name="Obokata J."/>
            <person name="Shigenobu S."/>
        </authorList>
    </citation>
    <scope>NUCLEOTIDE SEQUENCE [LARGE SCALE GENOMIC DNA]</scope>
</reference>